<organism evidence="2 3">
    <name type="scientific">Musa troglodytarum</name>
    <name type="common">fe'i banana</name>
    <dbReference type="NCBI Taxonomy" id="320322"/>
    <lineage>
        <taxon>Eukaryota</taxon>
        <taxon>Viridiplantae</taxon>
        <taxon>Streptophyta</taxon>
        <taxon>Embryophyta</taxon>
        <taxon>Tracheophyta</taxon>
        <taxon>Spermatophyta</taxon>
        <taxon>Magnoliopsida</taxon>
        <taxon>Liliopsida</taxon>
        <taxon>Zingiberales</taxon>
        <taxon>Musaceae</taxon>
        <taxon>Musa</taxon>
    </lineage>
</organism>
<sequence length="72" mass="7892">MASKNPSDNTFLFFFFFFSMVFICAICRPGFAGEVAHTNFPPPKHGSRSPVGLETLTLNVACTVGVSRLCIF</sequence>
<evidence type="ECO:0000313" key="3">
    <source>
        <dbReference type="Proteomes" id="UP001055439"/>
    </source>
</evidence>
<keyword evidence="1" id="KW-1133">Transmembrane helix</keyword>
<name>A0A9E7H4V6_9LILI</name>
<dbReference type="AlphaFoldDB" id="A0A9E7H4V6"/>
<dbReference type="EMBL" id="CP097510">
    <property type="protein sequence ID" value="URE23694.1"/>
    <property type="molecule type" value="Genomic_DNA"/>
</dbReference>
<protein>
    <submittedName>
        <fullName evidence="2">Uncharacterized protein</fullName>
    </submittedName>
</protein>
<feature type="transmembrane region" description="Helical" evidence="1">
    <location>
        <begin position="12"/>
        <end position="31"/>
    </location>
</feature>
<reference evidence="2" key="1">
    <citation type="submission" date="2022-05" db="EMBL/GenBank/DDBJ databases">
        <title>The Musa troglodytarum L. genome provides insights into the mechanism of non-climacteric behaviour and enrichment of carotenoids.</title>
        <authorList>
            <person name="Wang J."/>
        </authorList>
    </citation>
    <scope>NUCLEOTIDE SEQUENCE</scope>
    <source>
        <tissue evidence="2">Leaf</tissue>
    </source>
</reference>
<proteinExistence type="predicted"/>
<dbReference type="Proteomes" id="UP001055439">
    <property type="component" value="Chromosome 8"/>
</dbReference>
<keyword evidence="1" id="KW-0472">Membrane</keyword>
<evidence type="ECO:0000256" key="1">
    <source>
        <dbReference type="SAM" id="Phobius"/>
    </source>
</evidence>
<evidence type="ECO:0000313" key="2">
    <source>
        <dbReference type="EMBL" id="URE23694.1"/>
    </source>
</evidence>
<gene>
    <name evidence="2" type="ORF">MUK42_36001</name>
</gene>
<accession>A0A9E7H4V6</accession>
<keyword evidence="1" id="KW-0812">Transmembrane</keyword>
<keyword evidence="3" id="KW-1185">Reference proteome</keyword>